<accession>A7HXL2</accession>
<name>A7HXL2_PARL1</name>
<dbReference type="PANTHER" id="PTHR21192">
    <property type="entry name" value="NUCLEAR PROTEIN E3-3"/>
    <property type="match status" value="1"/>
</dbReference>
<dbReference type="AlphaFoldDB" id="A7HXL2"/>
<evidence type="ECO:0000313" key="1">
    <source>
        <dbReference type="EMBL" id="ABS64645.1"/>
    </source>
</evidence>
<dbReference type="InterPro" id="IPR007523">
    <property type="entry name" value="NDUFAF3/AAMDC"/>
</dbReference>
<dbReference type="Pfam" id="PF04430">
    <property type="entry name" value="DUF498"/>
    <property type="match status" value="1"/>
</dbReference>
<protein>
    <recommendedName>
        <fullName evidence="3">Mth938-like domain-containing protein</fullName>
    </recommendedName>
</protein>
<dbReference type="Proteomes" id="UP000006377">
    <property type="component" value="Chromosome"/>
</dbReference>
<dbReference type="STRING" id="402881.Plav_3038"/>
<organism evidence="1 2">
    <name type="scientific">Parvibaculum lavamentivorans (strain DS-1 / DSM 13023 / NCIMB 13966)</name>
    <dbReference type="NCBI Taxonomy" id="402881"/>
    <lineage>
        <taxon>Bacteria</taxon>
        <taxon>Pseudomonadati</taxon>
        <taxon>Pseudomonadota</taxon>
        <taxon>Alphaproteobacteria</taxon>
        <taxon>Hyphomicrobiales</taxon>
        <taxon>Parvibaculaceae</taxon>
        <taxon>Parvibaculum</taxon>
    </lineage>
</organism>
<evidence type="ECO:0008006" key="3">
    <source>
        <dbReference type="Google" id="ProtNLM"/>
    </source>
</evidence>
<dbReference type="HOGENOM" id="CLU_074390_2_1_5"/>
<dbReference type="Gene3D" id="3.40.1230.10">
    <property type="entry name" value="MTH938-like"/>
    <property type="match status" value="1"/>
</dbReference>
<dbReference type="SUPFAM" id="SSF64076">
    <property type="entry name" value="MTH938-like"/>
    <property type="match status" value="1"/>
</dbReference>
<dbReference type="InterPro" id="IPR036748">
    <property type="entry name" value="MTH938-like_sf"/>
</dbReference>
<keyword evidence="2" id="KW-1185">Reference proteome</keyword>
<dbReference type="eggNOG" id="COG3737">
    <property type="taxonomic scope" value="Bacteria"/>
</dbReference>
<reference evidence="1 2" key="1">
    <citation type="journal article" date="2011" name="Stand. Genomic Sci.">
        <title>Complete genome sequence of Parvibaculum lavamentivorans type strain (DS-1(T)).</title>
        <authorList>
            <person name="Schleheck D."/>
            <person name="Weiss M."/>
            <person name="Pitluck S."/>
            <person name="Bruce D."/>
            <person name="Land M.L."/>
            <person name="Han S."/>
            <person name="Saunders E."/>
            <person name="Tapia R."/>
            <person name="Detter C."/>
            <person name="Brettin T."/>
            <person name="Han J."/>
            <person name="Woyke T."/>
            <person name="Goodwin L."/>
            <person name="Pennacchio L."/>
            <person name="Nolan M."/>
            <person name="Cook A.M."/>
            <person name="Kjelleberg S."/>
            <person name="Thomas T."/>
        </authorList>
    </citation>
    <scope>NUCLEOTIDE SEQUENCE [LARGE SCALE GENOMIC DNA]</scope>
    <source>
        <strain evidence="2">DS-1 / DSM 13023 / NCIMB 13966</strain>
    </source>
</reference>
<dbReference type="KEGG" id="pla:Plav_3038"/>
<dbReference type="EMBL" id="CP000774">
    <property type="protein sequence ID" value="ABS64645.1"/>
    <property type="molecule type" value="Genomic_DNA"/>
</dbReference>
<dbReference type="PANTHER" id="PTHR21192:SF2">
    <property type="entry name" value="NADH DEHYDROGENASE [UBIQUINONE] 1 ALPHA SUBCOMPLEX ASSEMBLY FACTOR 3"/>
    <property type="match status" value="1"/>
</dbReference>
<dbReference type="CDD" id="cd00248">
    <property type="entry name" value="Mth938-like"/>
    <property type="match status" value="1"/>
</dbReference>
<gene>
    <name evidence="1" type="ordered locus">Plav_3038</name>
</gene>
<sequence length="122" mass="12767">MKPRFEGQPALEAYGDGGFRLNGQRFEGSLIVTPVGVYPWDLTSVSGITPESLAPVVEAAGAFDFLIVGTGEHMASLPGAALARLTSLAIFPDVMATGPACRTYNLMLSENRRVAAALIAVA</sequence>
<proteinExistence type="predicted"/>
<evidence type="ECO:0000313" key="2">
    <source>
        <dbReference type="Proteomes" id="UP000006377"/>
    </source>
</evidence>